<name>A0ABV2XE85_9NOCA</name>
<proteinExistence type="predicted"/>
<evidence type="ECO:0000256" key="1">
    <source>
        <dbReference type="SAM" id="MobiDB-lite"/>
    </source>
</evidence>
<dbReference type="InterPro" id="IPR008979">
    <property type="entry name" value="Galactose-bd-like_sf"/>
</dbReference>
<dbReference type="SUPFAM" id="SSF49785">
    <property type="entry name" value="Galactose-binding domain-like"/>
    <property type="match status" value="1"/>
</dbReference>
<dbReference type="Pfam" id="PF08357">
    <property type="entry name" value="SEFIR"/>
    <property type="match status" value="1"/>
</dbReference>
<dbReference type="PROSITE" id="PS51534">
    <property type="entry name" value="SEFIR"/>
    <property type="match status" value="1"/>
</dbReference>
<feature type="compositionally biased region" description="Low complexity" evidence="1">
    <location>
        <begin position="191"/>
        <end position="204"/>
    </location>
</feature>
<dbReference type="InterPro" id="IPR038637">
    <property type="entry name" value="NPCBM_sf"/>
</dbReference>
<dbReference type="Proteomes" id="UP001550535">
    <property type="component" value="Unassembled WGS sequence"/>
</dbReference>
<evidence type="ECO:0000313" key="4">
    <source>
        <dbReference type="Proteomes" id="UP001550535"/>
    </source>
</evidence>
<evidence type="ECO:0000313" key="3">
    <source>
        <dbReference type="EMBL" id="MEU2124204.1"/>
    </source>
</evidence>
<reference evidence="3 4" key="1">
    <citation type="submission" date="2024-06" db="EMBL/GenBank/DDBJ databases">
        <title>The Natural Products Discovery Center: Release of the First 8490 Sequenced Strains for Exploring Actinobacteria Biosynthetic Diversity.</title>
        <authorList>
            <person name="Kalkreuter E."/>
            <person name="Kautsar S.A."/>
            <person name="Yang D."/>
            <person name="Bader C.D."/>
            <person name="Teijaro C.N."/>
            <person name="Fluegel L."/>
            <person name="Davis C.M."/>
            <person name="Simpson J.R."/>
            <person name="Lauterbach L."/>
            <person name="Steele A.D."/>
            <person name="Gui C."/>
            <person name="Meng S."/>
            <person name="Li G."/>
            <person name="Viehrig K."/>
            <person name="Ye F."/>
            <person name="Su P."/>
            <person name="Kiefer A.F."/>
            <person name="Nichols A."/>
            <person name="Cepeda A.J."/>
            <person name="Yan W."/>
            <person name="Fan B."/>
            <person name="Jiang Y."/>
            <person name="Adhikari A."/>
            <person name="Zheng C.-J."/>
            <person name="Schuster L."/>
            <person name="Cowan T.M."/>
            <person name="Smanski M.J."/>
            <person name="Chevrette M.G."/>
            <person name="De Carvalho L.P.S."/>
            <person name="Shen B."/>
        </authorList>
    </citation>
    <scope>NUCLEOTIDE SEQUENCE [LARGE SCALE GENOMIC DNA]</scope>
    <source>
        <strain evidence="3 4">NPDC019434</strain>
    </source>
</reference>
<dbReference type="RefSeq" id="WP_357804386.1">
    <property type="nucleotide sequence ID" value="NZ_JBEYBM010000008.1"/>
</dbReference>
<keyword evidence="4" id="KW-1185">Reference proteome</keyword>
<feature type="domain" description="SEFIR" evidence="2">
    <location>
        <begin position="18"/>
        <end position="160"/>
    </location>
</feature>
<dbReference type="Gene3D" id="2.60.120.1060">
    <property type="entry name" value="NPCBM/NEW2 domain"/>
    <property type="match status" value="1"/>
</dbReference>
<dbReference type="InterPro" id="IPR013568">
    <property type="entry name" value="SEFIR_dom"/>
</dbReference>
<dbReference type="SUPFAM" id="SSF52200">
    <property type="entry name" value="Toll/Interleukin receptor TIR domain"/>
    <property type="match status" value="1"/>
</dbReference>
<comment type="caution">
    <text evidence="3">The sequence shown here is derived from an EMBL/GenBank/DDBJ whole genome shotgun (WGS) entry which is preliminary data.</text>
</comment>
<gene>
    <name evidence="3" type="ORF">ABZ507_20525</name>
</gene>
<dbReference type="Pfam" id="PF08305">
    <property type="entry name" value="NPCBM"/>
    <property type="match status" value="1"/>
</dbReference>
<evidence type="ECO:0000259" key="2">
    <source>
        <dbReference type="PROSITE" id="PS51534"/>
    </source>
</evidence>
<dbReference type="EMBL" id="JBEYBR010000053">
    <property type="protein sequence ID" value="MEU2124204.1"/>
    <property type="molecule type" value="Genomic_DNA"/>
</dbReference>
<feature type="region of interest" description="Disordered" evidence="1">
    <location>
        <begin position="191"/>
        <end position="213"/>
    </location>
</feature>
<dbReference type="Gene3D" id="3.40.50.11530">
    <property type="match status" value="1"/>
</dbReference>
<organism evidence="3 4">
    <name type="scientific">Nocardia niwae</name>
    <dbReference type="NCBI Taxonomy" id="626084"/>
    <lineage>
        <taxon>Bacteria</taxon>
        <taxon>Bacillati</taxon>
        <taxon>Actinomycetota</taxon>
        <taxon>Actinomycetes</taxon>
        <taxon>Mycobacteriales</taxon>
        <taxon>Nocardiaceae</taxon>
        <taxon>Nocardia</taxon>
    </lineage>
</organism>
<protein>
    <submittedName>
        <fullName evidence="3">SEFIR domain-containing protein</fullName>
    </submittedName>
</protein>
<dbReference type="InterPro" id="IPR035897">
    <property type="entry name" value="Toll_tir_struct_dom_sf"/>
</dbReference>
<dbReference type="InterPro" id="IPR013222">
    <property type="entry name" value="Glyco_hyd_98_carb-bd"/>
</dbReference>
<accession>A0ABV2XE85</accession>
<feature type="region of interest" description="Disordered" evidence="1">
    <location>
        <begin position="1"/>
        <end position="20"/>
    </location>
</feature>
<sequence>MSTDDQAVDTAPGGDPVAPRVFVSYSHDSDEHKESVRRFCTFLRETAGVDAHLDVWYDDGRRDWSLWAIDQLTEADFILIIASPEYKRRADGAAPADEGRGAQFEAAIIRDNLTRNLRKETRRVLPVVLPGRSVDEIPTFLAAHSTTRYEVEEFTLDGIADLLIAFTGIPKYPMPTRARFVGSPFASRTQAPSASAATSSPQAPGVSTATSSAPRKRLLTAALQPVTRGPDLYFGSADLNGEHYGDSILHRCSMFCGDPRSAIEYNLGRDFRFFEATVGVLDDAEDAGQIGYFQVFLDNEPQKLVRATHGDPGQIRYEVTGVLRLRLVAYRPDTVASPMLAGAMLVGGRRAKLPALAWGDPTLVR</sequence>